<evidence type="ECO:0000313" key="9">
    <source>
        <dbReference type="Proteomes" id="UP000256297"/>
    </source>
</evidence>
<sequence>MAMASNPATPAAPATPAHGTPHGPGAEAPAAHHGQEHPIGLYLKIWLLLFVLSTMSYLVDYFHFTGYLRWTLILLFMGLKAGLIVAVFMHMAWERMALICAILIPPLCLLVLVWLMAEEANHTFLTRGIFFR</sequence>
<feature type="transmembrane region" description="Helical" evidence="7">
    <location>
        <begin position="45"/>
        <end position="64"/>
    </location>
</feature>
<evidence type="ECO:0000256" key="4">
    <source>
        <dbReference type="ARBA" id="ARBA00022989"/>
    </source>
</evidence>
<organism evidence="8 9">
    <name type="scientific">Cupriavidus taiwanensis</name>
    <dbReference type="NCBI Taxonomy" id="164546"/>
    <lineage>
        <taxon>Bacteria</taxon>
        <taxon>Pseudomonadati</taxon>
        <taxon>Pseudomonadota</taxon>
        <taxon>Betaproteobacteria</taxon>
        <taxon>Burkholderiales</taxon>
        <taxon>Burkholderiaceae</taxon>
        <taxon>Cupriavidus</taxon>
    </lineage>
</organism>
<feature type="transmembrane region" description="Helical" evidence="7">
    <location>
        <begin position="70"/>
        <end position="89"/>
    </location>
</feature>
<evidence type="ECO:0000256" key="3">
    <source>
        <dbReference type="ARBA" id="ARBA00022692"/>
    </source>
</evidence>
<dbReference type="Proteomes" id="UP000256297">
    <property type="component" value="Chromosome CBM2589_a"/>
</dbReference>
<gene>
    <name evidence="8" type="primary">coxQ</name>
    <name evidence="8" type="ORF">CBM2589_A90387</name>
</gene>
<feature type="transmembrane region" description="Helical" evidence="7">
    <location>
        <begin position="96"/>
        <end position="117"/>
    </location>
</feature>
<comment type="caution">
    <text evidence="8">The sequence shown here is derived from an EMBL/GenBank/DDBJ whole genome shotgun (WGS) entry which is preliminary data.</text>
</comment>
<evidence type="ECO:0000313" key="8">
    <source>
        <dbReference type="EMBL" id="SOY68917.1"/>
    </source>
</evidence>
<evidence type="ECO:0000256" key="6">
    <source>
        <dbReference type="SAM" id="MobiDB-lite"/>
    </source>
</evidence>
<comment type="subcellular location">
    <subcellularLocation>
        <location evidence="1">Cell membrane</location>
        <topology evidence="1">Multi-pass membrane protein</topology>
    </subcellularLocation>
</comment>
<keyword evidence="2" id="KW-1003">Cell membrane</keyword>
<keyword evidence="4 7" id="KW-1133">Transmembrane helix</keyword>
<proteinExistence type="predicted"/>
<protein>
    <submittedName>
        <fullName evidence="8">Bb3-type cytochrome oxidase subunit IV</fullName>
    </submittedName>
</protein>
<accession>A0A976A9H3</accession>
<dbReference type="Pfam" id="PF03626">
    <property type="entry name" value="COX4_pro"/>
    <property type="match status" value="1"/>
</dbReference>
<name>A0A976A9H3_9BURK</name>
<evidence type="ECO:0000256" key="1">
    <source>
        <dbReference type="ARBA" id="ARBA00004651"/>
    </source>
</evidence>
<evidence type="ECO:0000256" key="2">
    <source>
        <dbReference type="ARBA" id="ARBA00022475"/>
    </source>
</evidence>
<feature type="region of interest" description="Disordered" evidence="6">
    <location>
        <begin position="1"/>
        <end position="32"/>
    </location>
</feature>
<reference evidence="8 9" key="1">
    <citation type="submission" date="2018-01" db="EMBL/GenBank/DDBJ databases">
        <authorList>
            <person name="Clerissi C."/>
        </authorList>
    </citation>
    <scope>NUCLEOTIDE SEQUENCE [LARGE SCALE GENOMIC DNA]</scope>
    <source>
        <strain evidence="8">Cupriavidus taiwanensis STM 3521</strain>
    </source>
</reference>
<keyword evidence="5 7" id="KW-0472">Membrane</keyword>
<feature type="compositionally biased region" description="Low complexity" evidence="6">
    <location>
        <begin position="7"/>
        <end position="32"/>
    </location>
</feature>
<dbReference type="GO" id="GO:0005886">
    <property type="term" value="C:plasma membrane"/>
    <property type="evidence" value="ECO:0007669"/>
    <property type="project" value="UniProtKB-SubCell"/>
</dbReference>
<keyword evidence="3 7" id="KW-0812">Transmembrane</keyword>
<dbReference type="EMBL" id="OFSP01000039">
    <property type="protein sequence ID" value="SOY68917.1"/>
    <property type="molecule type" value="Genomic_DNA"/>
</dbReference>
<dbReference type="AlphaFoldDB" id="A0A976A9H3"/>
<evidence type="ECO:0000256" key="5">
    <source>
        <dbReference type="ARBA" id="ARBA00023136"/>
    </source>
</evidence>
<evidence type="ECO:0000256" key="7">
    <source>
        <dbReference type="SAM" id="Phobius"/>
    </source>
</evidence>
<dbReference type="InterPro" id="IPR005171">
    <property type="entry name" value="Cyt_c_oxidase_su4_prok"/>
</dbReference>